<protein>
    <recommendedName>
        <fullName evidence="4">G-protein coupled receptors family 1 profile domain-containing protein</fullName>
    </recommendedName>
</protein>
<evidence type="ECO:0000313" key="2">
    <source>
        <dbReference type="EMBL" id="KIH45826.1"/>
    </source>
</evidence>
<dbReference type="OrthoDB" id="10011262at2759"/>
<evidence type="ECO:0000256" key="1">
    <source>
        <dbReference type="SAM" id="Phobius"/>
    </source>
</evidence>
<proteinExistence type="predicted"/>
<dbReference type="PANTHER" id="PTHR46895">
    <property type="entry name" value="PROTEIN CBG20548-RELATED"/>
    <property type="match status" value="1"/>
</dbReference>
<dbReference type="PANTHER" id="PTHR46895:SF5">
    <property type="entry name" value="G-PROTEIN COUPLED RECEPTORS FAMILY 1 PROFILE DOMAIN-CONTAINING PROTEIN"/>
    <property type="match status" value="1"/>
</dbReference>
<dbReference type="EMBL" id="KN771028">
    <property type="protein sequence ID" value="KIH45826.1"/>
    <property type="molecule type" value="Genomic_DNA"/>
</dbReference>
<feature type="transmembrane region" description="Helical" evidence="1">
    <location>
        <begin position="36"/>
        <end position="58"/>
    </location>
</feature>
<name>A0A0C2FLS2_9BILA</name>
<gene>
    <name evidence="2" type="ORF">ANCDUO_24127</name>
</gene>
<keyword evidence="1" id="KW-0472">Membrane</keyword>
<sequence length="128" mass="15171">MFCNFQQYLIICTAVFDYFTHLARCKFSTSSHRANIFLACLAVCDVCFLILMIPHSMGNFDYFAFSLLFRYLYLRSKIHLVAFANWTSAVSIWWVISQSHCIRVNCITKRTRDFAHRINEQTQTHFYV</sequence>
<dbReference type="Proteomes" id="UP000054047">
    <property type="component" value="Unassembled WGS sequence"/>
</dbReference>
<keyword evidence="1" id="KW-1133">Transmembrane helix</keyword>
<reference evidence="2 3" key="1">
    <citation type="submission" date="2013-12" db="EMBL/GenBank/DDBJ databases">
        <title>Draft genome of the parsitic nematode Ancylostoma duodenale.</title>
        <authorList>
            <person name="Mitreva M."/>
        </authorList>
    </citation>
    <scope>NUCLEOTIDE SEQUENCE [LARGE SCALE GENOMIC DNA]</scope>
    <source>
        <strain evidence="2 3">Zhejiang</strain>
    </source>
</reference>
<feature type="transmembrane region" description="Helical" evidence="1">
    <location>
        <begin position="78"/>
        <end position="96"/>
    </location>
</feature>
<keyword evidence="1" id="KW-0812">Transmembrane</keyword>
<evidence type="ECO:0000313" key="3">
    <source>
        <dbReference type="Proteomes" id="UP000054047"/>
    </source>
</evidence>
<dbReference type="AlphaFoldDB" id="A0A0C2FLS2"/>
<keyword evidence="3" id="KW-1185">Reference proteome</keyword>
<evidence type="ECO:0008006" key="4">
    <source>
        <dbReference type="Google" id="ProtNLM"/>
    </source>
</evidence>
<organism evidence="2 3">
    <name type="scientific">Ancylostoma duodenale</name>
    <dbReference type="NCBI Taxonomy" id="51022"/>
    <lineage>
        <taxon>Eukaryota</taxon>
        <taxon>Metazoa</taxon>
        <taxon>Ecdysozoa</taxon>
        <taxon>Nematoda</taxon>
        <taxon>Chromadorea</taxon>
        <taxon>Rhabditida</taxon>
        <taxon>Rhabditina</taxon>
        <taxon>Rhabditomorpha</taxon>
        <taxon>Strongyloidea</taxon>
        <taxon>Ancylostomatidae</taxon>
        <taxon>Ancylostomatinae</taxon>
        <taxon>Ancylostoma</taxon>
    </lineage>
</organism>
<accession>A0A0C2FLS2</accession>